<organism evidence="2 3">
    <name type="scientific">Ditylenchus destructor</name>
    <dbReference type="NCBI Taxonomy" id="166010"/>
    <lineage>
        <taxon>Eukaryota</taxon>
        <taxon>Metazoa</taxon>
        <taxon>Ecdysozoa</taxon>
        <taxon>Nematoda</taxon>
        <taxon>Chromadorea</taxon>
        <taxon>Rhabditida</taxon>
        <taxon>Tylenchina</taxon>
        <taxon>Tylenchomorpha</taxon>
        <taxon>Sphaerularioidea</taxon>
        <taxon>Anguinidae</taxon>
        <taxon>Anguininae</taxon>
        <taxon>Ditylenchus</taxon>
    </lineage>
</organism>
<dbReference type="EMBL" id="JAKKPZ010000021">
    <property type="protein sequence ID" value="KAI1711530.1"/>
    <property type="molecule type" value="Genomic_DNA"/>
</dbReference>
<comment type="caution">
    <text evidence="2">The sequence shown here is derived from an EMBL/GenBank/DDBJ whole genome shotgun (WGS) entry which is preliminary data.</text>
</comment>
<proteinExistence type="predicted"/>
<feature type="transmembrane region" description="Helical" evidence="1">
    <location>
        <begin position="244"/>
        <end position="265"/>
    </location>
</feature>
<feature type="transmembrane region" description="Helical" evidence="1">
    <location>
        <begin position="65"/>
        <end position="90"/>
    </location>
</feature>
<evidence type="ECO:0000313" key="2">
    <source>
        <dbReference type="EMBL" id="KAI1711530.1"/>
    </source>
</evidence>
<dbReference type="Pfam" id="PF10321">
    <property type="entry name" value="7TM_GPCR_Srt"/>
    <property type="match status" value="1"/>
</dbReference>
<name>A0AAD4MYE6_9BILA</name>
<feature type="transmembrane region" description="Helical" evidence="1">
    <location>
        <begin position="102"/>
        <end position="127"/>
    </location>
</feature>
<dbReference type="SUPFAM" id="SSF81321">
    <property type="entry name" value="Family A G protein-coupled receptor-like"/>
    <property type="match status" value="1"/>
</dbReference>
<protein>
    <submittedName>
        <fullName evidence="2">Serpentine type 7TM GPCR chemoreceptor srt domain-containing protein</fullName>
    </submittedName>
</protein>
<keyword evidence="3" id="KW-1185">Reference proteome</keyword>
<keyword evidence="1" id="KW-0472">Membrane</keyword>
<dbReference type="AlphaFoldDB" id="A0AAD4MYE6"/>
<feature type="transmembrane region" description="Helical" evidence="1">
    <location>
        <begin position="148"/>
        <end position="170"/>
    </location>
</feature>
<feature type="transmembrane region" description="Helical" evidence="1">
    <location>
        <begin position="277"/>
        <end position="296"/>
    </location>
</feature>
<evidence type="ECO:0000313" key="3">
    <source>
        <dbReference type="Proteomes" id="UP001201812"/>
    </source>
</evidence>
<gene>
    <name evidence="2" type="ORF">DdX_09990</name>
</gene>
<feature type="transmembrane region" description="Helical" evidence="1">
    <location>
        <begin position="34"/>
        <end position="53"/>
    </location>
</feature>
<dbReference type="PANTHER" id="PTHR23021">
    <property type="entry name" value="SERPENTINE RECEPTOR, CLASS T"/>
    <property type="match status" value="1"/>
</dbReference>
<dbReference type="Gene3D" id="1.20.1070.10">
    <property type="entry name" value="Rhodopsin 7-helix transmembrane proteins"/>
    <property type="match status" value="1"/>
</dbReference>
<dbReference type="PANTHER" id="PTHR23021:SF11">
    <property type="entry name" value="SERPENTINE RECEPTOR, CLASS T"/>
    <property type="match status" value="1"/>
</dbReference>
<keyword evidence="1" id="KW-0812">Transmembrane</keyword>
<dbReference type="InterPro" id="IPR019425">
    <property type="entry name" value="7TM_GPCR_serpentine_rcpt_Srt"/>
</dbReference>
<dbReference type="Proteomes" id="UP001201812">
    <property type="component" value="Unassembled WGS sequence"/>
</dbReference>
<feature type="transmembrane region" description="Helical" evidence="1">
    <location>
        <begin position="205"/>
        <end position="224"/>
    </location>
</feature>
<accession>A0AAD4MYE6</accession>
<sequence>MEMYLFRSDQWKILYNCSKIRVNDVAFGERYHPINGVVIIAMFVVFEALYLPCAYSICRRYRNSCYILLFFIAIVDVVMLCFHGLVVGILCFTGDVFCSNPHFTYITGCFASALFVMETSANFFLALDRCADCISPAVSKFFFSEKRVFIWAGLSSLLAMYYFFFFQPAIYSGIYMNSFMNPFQGYNVELDLTQYSSLISTSYNLFLSFGFPAAYLIFISLFVYKVKLTRSFGSETHRKKQMMIFIQVALINGLNVSSSILYTIMQQLPMSKMLIIIGYYLNYFIFGFPPIIFLVFNTSIRRDCHKMFQSMLNEMSVRLHKRPISPGNQIQFISTFVDSK</sequence>
<keyword evidence="1" id="KW-1133">Transmembrane helix</keyword>
<evidence type="ECO:0000256" key="1">
    <source>
        <dbReference type="SAM" id="Phobius"/>
    </source>
</evidence>
<reference evidence="2" key="1">
    <citation type="submission" date="2022-01" db="EMBL/GenBank/DDBJ databases">
        <title>Genome Sequence Resource for Two Populations of Ditylenchus destructor, the Migratory Endoparasitic Phytonematode.</title>
        <authorList>
            <person name="Zhang H."/>
            <person name="Lin R."/>
            <person name="Xie B."/>
        </authorList>
    </citation>
    <scope>NUCLEOTIDE SEQUENCE</scope>
    <source>
        <strain evidence="2">BazhouSP</strain>
    </source>
</reference>